<evidence type="ECO:0000256" key="2">
    <source>
        <dbReference type="SAM" id="SignalP"/>
    </source>
</evidence>
<dbReference type="PANTHER" id="PTHR21177:SF4">
    <property type="entry name" value="IP06524P"/>
    <property type="match status" value="1"/>
</dbReference>
<dbReference type="Proteomes" id="UP001642520">
    <property type="component" value="Unassembled WGS sequence"/>
</dbReference>
<keyword evidence="2" id="KW-0732">Signal</keyword>
<feature type="signal peptide" evidence="2">
    <location>
        <begin position="1"/>
        <end position="19"/>
    </location>
</feature>
<feature type="chain" id="PRO_5046656215" description="DUF4789 domain-containing protein" evidence="2">
    <location>
        <begin position="20"/>
        <end position="201"/>
    </location>
</feature>
<feature type="domain" description="DUF4789" evidence="3">
    <location>
        <begin position="59"/>
        <end position="147"/>
    </location>
</feature>
<proteinExistence type="predicted"/>
<reference evidence="4 5" key="1">
    <citation type="submission" date="2024-08" db="EMBL/GenBank/DDBJ databases">
        <authorList>
            <person name="Will J Nash"/>
            <person name="Angela Man"/>
            <person name="Seanna McTaggart"/>
            <person name="Kendall Baker"/>
            <person name="Tom Barker"/>
            <person name="Leah Catchpole"/>
            <person name="Alex Durrant"/>
            <person name="Karim Gharbi"/>
            <person name="Naomi Irish"/>
            <person name="Gemy Kaithakottil"/>
            <person name="Debby Ku"/>
            <person name="Aaliyah Providence"/>
            <person name="Felix Shaw"/>
            <person name="David Swarbreck"/>
            <person name="Chris Watkins"/>
            <person name="Ann M. McCartney"/>
            <person name="Giulio Formenti"/>
            <person name="Alice Mouton"/>
            <person name="Noel Vella"/>
            <person name="Bjorn M von Reumont"/>
            <person name="Adriana Vella"/>
            <person name="Wilfried Haerty"/>
        </authorList>
    </citation>
    <scope>NUCLEOTIDE SEQUENCE [LARGE SCALE GENOMIC DNA]</scope>
</reference>
<evidence type="ECO:0000256" key="1">
    <source>
        <dbReference type="SAM" id="MobiDB-lite"/>
    </source>
</evidence>
<accession>A0ABP1P8Q9</accession>
<name>A0ABP1P8Q9_XYLVO</name>
<dbReference type="PANTHER" id="PTHR21177">
    <property type="entry name" value="IP06524P-RELATED"/>
    <property type="match status" value="1"/>
</dbReference>
<sequence length="201" mass="22818">MKWIFLGFTLMTWNYIISCQDFVFPNAGHQTHYNNKHNSMTTQSSPVTKPNVQEGPSTPCPENMKRYPLDETSSTWICDCADKFLYFPSHNGCYEAYRQGPCKPMNYVVLLQNATEPTCVGNPCLVDGLVPYDNSCYPLKSTKRVCIINNEEGTVNVNDSTYELECAPLDLGFHVLIQVPKRRCPPGSRRNSLGMCREEIK</sequence>
<organism evidence="4 5">
    <name type="scientific">Xylocopa violacea</name>
    <name type="common">Violet carpenter bee</name>
    <name type="synonym">Apis violacea</name>
    <dbReference type="NCBI Taxonomy" id="135666"/>
    <lineage>
        <taxon>Eukaryota</taxon>
        <taxon>Metazoa</taxon>
        <taxon>Ecdysozoa</taxon>
        <taxon>Arthropoda</taxon>
        <taxon>Hexapoda</taxon>
        <taxon>Insecta</taxon>
        <taxon>Pterygota</taxon>
        <taxon>Neoptera</taxon>
        <taxon>Endopterygota</taxon>
        <taxon>Hymenoptera</taxon>
        <taxon>Apocrita</taxon>
        <taxon>Aculeata</taxon>
        <taxon>Apoidea</taxon>
        <taxon>Anthophila</taxon>
        <taxon>Apidae</taxon>
        <taxon>Xylocopa</taxon>
        <taxon>Xylocopa</taxon>
    </lineage>
</organism>
<protein>
    <recommendedName>
        <fullName evidence="3">DUF4789 domain-containing protein</fullName>
    </recommendedName>
</protein>
<feature type="region of interest" description="Disordered" evidence="1">
    <location>
        <begin position="35"/>
        <end position="64"/>
    </location>
</feature>
<feature type="compositionally biased region" description="Polar residues" evidence="1">
    <location>
        <begin position="35"/>
        <end position="56"/>
    </location>
</feature>
<gene>
    <name evidence="4" type="ORF">XYLVIOL_LOCUS9487</name>
</gene>
<evidence type="ECO:0000313" key="4">
    <source>
        <dbReference type="EMBL" id="CAL7949587.1"/>
    </source>
</evidence>
<comment type="caution">
    <text evidence="4">The sequence shown here is derived from an EMBL/GenBank/DDBJ whole genome shotgun (WGS) entry which is preliminary data.</text>
</comment>
<evidence type="ECO:0000313" key="5">
    <source>
        <dbReference type="Proteomes" id="UP001642520"/>
    </source>
</evidence>
<dbReference type="InterPro" id="IPR031993">
    <property type="entry name" value="DUF4789"/>
</dbReference>
<dbReference type="Pfam" id="PF16033">
    <property type="entry name" value="DUF4789"/>
    <property type="match status" value="1"/>
</dbReference>
<evidence type="ECO:0000259" key="3">
    <source>
        <dbReference type="Pfam" id="PF16033"/>
    </source>
</evidence>
<keyword evidence="5" id="KW-1185">Reference proteome</keyword>
<dbReference type="EMBL" id="CAXAJV020001300">
    <property type="protein sequence ID" value="CAL7949587.1"/>
    <property type="molecule type" value="Genomic_DNA"/>
</dbReference>